<evidence type="ECO:0000259" key="1">
    <source>
        <dbReference type="Pfam" id="PF00462"/>
    </source>
</evidence>
<protein>
    <recommendedName>
        <fullName evidence="1">Glutaredoxin domain-containing protein</fullName>
    </recommendedName>
</protein>
<feature type="domain" description="Glutaredoxin" evidence="1">
    <location>
        <begin position="188"/>
        <end position="245"/>
    </location>
</feature>
<keyword evidence="3" id="KW-1185">Reference proteome</keyword>
<proteinExistence type="predicted"/>
<gene>
    <name evidence="2" type="ORF">SPSIL_029510</name>
</gene>
<dbReference type="Proteomes" id="UP000216752">
    <property type="component" value="Chromosome"/>
</dbReference>
<dbReference type="Pfam" id="PF08859">
    <property type="entry name" value="DGC"/>
    <property type="match status" value="1"/>
</dbReference>
<evidence type="ECO:0000313" key="2">
    <source>
        <dbReference type="EMBL" id="XFO66791.1"/>
    </source>
</evidence>
<organism evidence="2 3">
    <name type="scientific">Sporomusa silvacetica DSM 10669</name>
    <dbReference type="NCBI Taxonomy" id="1123289"/>
    <lineage>
        <taxon>Bacteria</taxon>
        <taxon>Bacillati</taxon>
        <taxon>Bacillota</taxon>
        <taxon>Negativicutes</taxon>
        <taxon>Selenomonadales</taxon>
        <taxon>Sporomusaceae</taxon>
        <taxon>Sporomusa</taxon>
    </lineage>
</organism>
<accession>A0ABZ3IM64</accession>
<dbReference type="Pfam" id="PF00462">
    <property type="entry name" value="Glutaredoxin"/>
    <property type="match status" value="1"/>
</dbReference>
<dbReference type="InterPro" id="IPR014958">
    <property type="entry name" value="DGC"/>
</dbReference>
<dbReference type="PROSITE" id="PS51354">
    <property type="entry name" value="GLUTAREDOXIN_2"/>
    <property type="match status" value="1"/>
</dbReference>
<evidence type="ECO:0000313" key="3">
    <source>
        <dbReference type="Proteomes" id="UP000216752"/>
    </source>
</evidence>
<dbReference type="InterPro" id="IPR002109">
    <property type="entry name" value="Glutaredoxin"/>
</dbReference>
<sequence length="256" mass="27187">MLMHPKTTGIIACCGSECRGGYISRAVAARIVNQLRATQVVTLSLPRLLIGTINEKNFSLNHPTITLDGCAKACARKAVEKYCIKPIIGINIGDIIGEQEALAKVNVQADPTHRCSNEIEKVSGIVTHVLDSLAAMYEKAEAVQKNNCDQGTCECGCGGSSCGCGCESGSEGVSASDQQISETNTNGIVIYTKTGCPFCAKVLQEYREKGISFQEVNTSVHAWAKKLCNDKYGADKVPIIVKDGVAIQIGDIDGKG</sequence>
<dbReference type="Gene3D" id="3.40.30.10">
    <property type="entry name" value="Glutaredoxin"/>
    <property type="match status" value="1"/>
</dbReference>
<dbReference type="InterPro" id="IPR036249">
    <property type="entry name" value="Thioredoxin-like_sf"/>
</dbReference>
<dbReference type="SUPFAM" id="SSF52833">
    <property type="entry name" value="Thioredoxin-like"/>
    <property type="match status" value="1"/>
</dbReference>
<name>A0ABZ3IM64_9FIRM</name>
<reference evidence="2" key="1">
    <citation type="submission" date="2024-05" db="EMBL/GenBank/DDBJ databases">
        <title>Isolation and characterization of Sporomusa carbonis sp. nov., a carboxydotrophic hydrogenogen in the genus of Sporomusa isolated from a charcoal burning pile.</title>
        <authorList>
            <person name="Boeer T."/>
            <person name="Rosenbaum F."/>
            <person name="Eysell L."/>
            <person name="Mueller V."/>
            <person name="Daniel R."/>
            <person name="Poehlein A."/>
        </authorList>
    </citation>
    <scope>NUCLEOTIDE SEQUENCE [LARGE SCALE GENOMIC DNA]</scope>
    <source>
        <strain evidence="2">DSM 10669</strain>
    </source>
</reference>
<dbReference type="EMBL" id="CP155573">
    <property type="protein sequence ID" value="XFO66791.1"/>
    <property type="molecule type" value="Genomic_DNA"/>
</dbReference>